<protein>
    <submittedName>
        <fullName evidence="2">Uncharacterized protein</fullName>
    </submittedName>
</protein>
<evidence type="ECO:0000256" key="1">
    <source>
        <dbReference type="SAM" id="MobiDB-lite"/>
    </source>
</evidence>
<name>F2B233_RHOBT</name>
<dbReference type="EMBL" id="AFAR01000317">
    <property type="protein sequence ID" value="EGF24040.1"/>
    <property type="molecule type" value="Genomic_DNA"/>
</dbReference>
<feature type="region of interest" description="Disordered" evidence="1">
    <location>
        <begin position="24"/>
        <end position="49"/>
    </location>
</feature>
<dbReference type="Proteomes" id="UP000006222">
    <property type="component" value="Unassembled WGS sequence"/>
</dbReference>
<reference evidence="2 3" key="1">
    <citation type="journal article" date="2013" name="Mar. Genomics">
        <title>Expression of sulfatases in Rhodopirellula baltica and the diversity of sulfatases in the genus Rhodopirellula.</title>
        <authorList>
            <person name="Wegner C.E."/>
            <person name="Richter-Heitmann T."/>
            <person name="Klindworth A."/>
            <person name="Klockow C."/>
            <person name="Richter M."/>
            <person name="Achstetter T."/>
            <person name="Glockner F.O."/>
            <person name="Harder J."/>
        </authorList>
    </citation>
    <scope>NUCLEOTIDE SEQUENCE [LARGE SCALE GENOMIC DNA]</scope>
    <source>
        <strain evidence="2 3">WH47</strain>
    </source>
</reference>
<sequence>MSSSVDQFSTDALAHRDPLNNEPWFAAISATQDEPVSAARGGEQLTARE</sequence>
<dbReference type="PATRIC" id="fig|991778.3.peg.6397"/>
<organism evidence="2 3">
    <name type="scientific">Rhodopirellula baltica WH47</name>
    <dbReference type="NCBI Taxonomy" id="991778"/>
    <lineage>
        <taxon>Bacteria</taxon>
        <taxon>Pseudomonadati</taxon>
        <taxon>Planctomycetota</taxon>
        <taxon>Planctomycetia</taxon>
        <taxon>Pirellulales</taxon>
        <taxon>Pirellulaceae</taxon>
        <taxon>Rhodopirellula</taxon>
    </lineage>
</organism>
<dbReference type="AlphaFoldDB" id="F2B233"/>
<gene>
    <name evidence="2" type="ORF">RBWH47_03351</name>
</gene>
<proteinExistence type="predicted"/>
<evidence type="ECO:0000313" key="2">
    <source>
        <dbReference type="EMBL" id="EGF24040.1"/>
    </source>
</evidence>
<evidence type="ECO:0000313" key="3">
    <source>
        <dbReference type="Proteomes" id="UP000006222"/>
    </source>
</evidence>
<comment type="caution">
    <text evidence="2">The sequence shown here is derived from an EMBL/GenBank/DDBJ whole genome shotgun (WGS) entry which is preliminary data.</text>
</comment>
<accession>F2B233</accession>